<organism evidence="1 2">
    <name type="scientific">Komarekiella delphini-convector SJRDD-AB1</name>
    <dbReference type="NCBI Taxonomy" id="2593771"/>
    <lineage>
        <taxon>Bacteria</taxon>
        <taxon>Bacillati</taxon>
        <taxon>Cyanobacteriota</taxon>
        <taxon>Cyanophyceae</taxon>
        <taxon>Nostocales</taxon>
        <taxon>Nostocaceae</taxon>
        <taxon>Komarekiella</taxon>
        <taxon>Komarekiella delphini-convector</taxon>
    </lineage>
</organism>
<accession>A0AA40SZZ9</accession>
<keyword evidence="2" id="KW-1185">Reference proteome</keyword>
<name>A0AA40SZZ9_9NOST</name>
<proteinExistence type="predicted"/>
<evidence type="ECO:0000313" key="1">
    <source>
        <dbReference type="EMBL" id="MBD6618085.1"/>
    </source>
</evidence>
<dbReference type="AlphaFoldDB" id="A0AA40SZZ9"/>
<dbReference type="Proteomes" id="UP001165986">
    <property type="component" value="Unassembled WGS sequence"/>
</dbReference>
<sequence length="77" mass="8102">MPITRIKPLFTELTVEESDMVRGGAPVAVVNPDGTVTIKYVDGGSKFVILDPSDLSSYNPSVNTPDPLLGLSLPTSA</sequence>
<gene>
    <name evidence="1" type="ORF">FNW02_20205</name>
</gene>
<comment type="caution">
    <text evidence="1">The sequence shown here is derived from an EMBL/GenBank/DDBJ whole genome shotgun (WGS) entry which is preliminary data.</text>
</comment>
<protein>
    <submittedName>
        <fullName evidence="1">Uncharacterized protein</fullName>
    </submittedName>
</protein>
<dbReference type="RefSeq" id="WP_191759306.1">
    <property type="nucleotide sequence ID" value="NZ_VJXY01000023.1"/>
</dbReference>
<dbReference type="EMBL" id="VJXY01000023">
    <property type="protein sequence ID" value="MBD6618085.1"/>
    <property type="molecule type" value="Genomic_DNA"/>
</dbReference>
<evidence type="ECO:0000313" key="2">
    <source>
        <dbReference type="Proteomes" id="UP001165986"/>
    </source>
</evidence>
<reference evidence="1" key="1">
    <citation type="submission" date="2019-07" db="EMBL/GenBank/DDBJ databases">
        <title>Toxilogical consequences of a new and cryptic species of cyanobacteria (Komarekiella delphini-convector) recovered from the epidermis of a bottlenose dolphin and 1500 ft. in the air.</title>
        <authorList>
            <person name="Brown A.O."/>
            <person name="Dvorak P."/>
            <person name="Villanueva C.D."/>
            <person name="Foss A.J."/>
            <person name="Garvey A.D."/>
            <person name="Gibson Q.A."/>
            <person name="Johansen J.R."/>
            <person name="Casamatta D.A."/>
        </authorList>
    </citation>
    <scope>NUCLEOTIDE SEQUENCE</scope>
    <source>
        <strain evidence="1">SJRDD-AB1</strain>
    </source>
</reference>